<keyword evidence="4 5" id="KW-0472">Membrane</keyword>
<name>A0A9D1TKQ6_9BACI</name>
<evidence type="ECO:0000256" key="3">
    <source>
        <dbReference type="ARBA" id="ARBA00022989"/>
    </source>
</evidence>
<dbReference type="Proteomes" id="UP000823937">
    <property type="component" value="Unassembled WGS sequence"/>
</dbReference>
<evidence type="ECO:0000256" key="2">
    <source>
        <dbReference type="ARBA" id="ARBA00022692"/>
    </source>
</evidence>
<dbReference type="EMBL" id="DXHX01000091">
    <property type="protein sequence ID" value="HIV74637.1"/>
    <property type="molecule type" value="Genomic_DNA"/>
</dbReference>
<feature type="transmembrane region" description="Helical" evidence="5">
    <location>
        <begin position="85"/>
        <end position="106"/>
    </location>
</feature>
<accession>A0A9D1TKQ6</accession>
<reference evidence="6" key="1">
    <citation type="journal article" date="2021" name="PeerJ">
        <title>Extensive microbial diversity within the chicken gut microbiome revealed by metagenomics and culture.</title>
        <authorList>
            <person name="Gilroy R."/>
            <person name="Ravi A."/>
            <person name="Getino M."/>
            <person name="Pursley I."/>
            <person name="Horton D.L."/>
            <person name="Alikhan N.F."/>
            <person name="Baker D."/>
            <person name="Gharbi K."/>
            <person name="Hall N."/>
            <person name="Watson M."/>
            <person name="Adriaenssens E.M."/>
            <person name="Foster-Nyarko E."/>
            <person name="Jarju S."/>
            <person name="Secka A."/>
            <person name="Antonio M."/>
            <person name="Oren A."/>
            <person name="Chaudhuri R.R."/>
            <person name="La Ragione R."/>
            <person name="Hildebrand F."/>
            <person name="Pallen M.J."/>
        </authorList>
    </citation>
    <scope>NUCLEOTIDE SEQUENCE</scope>
    <source>
        <strain evidence="6">CHK169-2315</strain>
    </source>
</reference>
<sequence length="124" mass="14425">MTNNRTTIFVDGDKYYVEPNNDERIFAMLIYLTSFFTTIIGPLLIWLLKRDDSKFVDFHGKNYLNFLISFVIYGIIAVILKILLIGFILLPIVGLLVIIFTIFGAIKAYQGEWYSIPFTIKFIR</sequence>
<organism evidence="6 7">
    <name type="scientific">Candidatus Pseudogracilibacillus intestinigallinarum</name>
    <dbReference type="NCBI Taxonomy" id="2838742"/>
    <lineage>
        <taxon>Bacteria</taxon>
        <taxon>Bacillati</taxon>
        <taxon>Bacillota</taxon>
        <taxon>Bacilli</taxon>
        <taxon>Bacillales</taxon>
        <taxon>Bacillaceae</taxon>
        <taxon>Pseudogracilibacillus</taxon>
    </lineage>
</organism>
<feature type="transmembrane region" description="Helical" evidence="5">
    <location>
        <begin position="25"/>
        <end position="48"/>
    </location>
</feature>
<evidence type="ECO:0000313" key="6">
    <source>
        <dbReference type="EMBL" id="HIV74637.1"/>
    </source>
</evidence>
<dbReference type="AlphaFoldDB" id="A0A9D1TKQ6"/>
<protein>
    <submittedName>
        <fullName evidence="6">DUF4870 domain-containing protein</fullName>
    </submittedName>
</protein>
<comment type="caution">
    <text evidence="6">The sequence shown here is derived from an EMBL/GenBank/DDBJ whole genome shotgun (WGS) entry which is preliminary data.</text>
</comment>
<evidence type="ECO:0000256" key="1">
    <source>
        <dbReference type="ARBA" id="ARBA00004141"/>
    </source>
</evidence>
<keyword evidence="2 5" id="KW-0812">Transmembrane</keyword>
<reference evidence="6" key="2">
    <citation type="submission" date="2021-04" db="EMBL/GenBank/DDBJ databases">
        <authorList>
            <person name="Gilroy R."/>
        </authorList>
    </citation>
    <scope>NUCLEOTIDE SEQUENCE</scope>
    <source>
        <strain evidence="6">CHK169-2315</strain>
    </source>
</reference>
<keyword evidence="3 5" id="KW-1133">Transmembrane helix</keyword>
<gene>
    <name evidence="6" type="ORF">H9895_06085</name>
</gene>
<evidence type="ECO:0000256" key="4">
    <source>
        <dbReference type="ARBA" id="ARBA00023136"/>
    </source>
</evidence>
<feature type="transmembrane region" description="Helical" evidence="5">
    <location>
        <begin position="60"/>
        <end position="79"/>
    </location>
</feature>
<dbReference type="Pfam" id="PF09685">
    <property type="entry name" value="MamF_MmsF"/>
    <property type="match status" value="1"/>
</dbReference>
<comment type="subcellular location">
    <subcellularLocation>
        <location evidence="1">Membrane</location>
        <topology evidence="1">Multi-pass membrane protein</topology>
    </subcellularLocation>
</comment>
<evidence type="ECO:0000256" key="5">
    <source>
        <dbReference type="SAM" id="Phobius"/>
    </source>
</evidence>
<evidence type="ECO:0000313" key="7">
    <source>
        <dbReference type="Proteomes" id="UP000823937"/>
    </source>
</evidence>
<dbReference type="InterPro" id="IPR019109">
    <property type="entry name" value="MamF_MmsF"/>
</dbReference>
<proteinExistence type="predicted"/>